<keyword evidence="3" id="KW-1185">Reference proteome</keyword>
<name>A0A6A4GAD9_9AGAR</name>
<gene>
    <name evidence="2" type="ORF">BT96DRAFT_1010633</name>
</gene>
<evidence type="ECO:0000256" key="1">
    <source>
        <dbReference type="SAM" id="MobiDB-lite"/>
    </source>
</evidence>
<protein>
    <submittedName>
        <fullName evidence="2">Uncharacterized protein</fullName>
    </submittedName>
</protein>
<accession>A0A6A4GAD9</accession>
<dbReference type="EMBL" id="ML771535">
    <property type="protein sequence ID" value="KAE9382446.1"/>
    <property type="molecule type" value="Genomic_DNA"/>
</dbReference>
<sequence>MQAFISSVDRKQKQWFLAQLQGTRKAVLPVHTIAERKLFNEFMLTCRQFYISRTELTPEAVKLWNRKAETMPGVYYKLSEQLSQYASGDWQKTANIKQSLSQAFELTDTIRRQTRDPRRAESIINATETSLQPHHVTQGFDVGSVTSVSGTSNSGSAESNQTHPNIIDMATQISRQRTMDAQPSQAIKKQRNSRHCIRCGQAPGQCNGAGAWYRCQYPCRDCGEKSPKSCAGRDSKAPGKPQCGPLTELTPAARKHLGI</sequence>
<feature type="compositionally biased region" description="Low complexity" evidence="1">
    <location>
        <begin position="142"/>
        <end position="156"/>
    </location>
</feature>
<dbReference type="Proteomes" id="UP000799118">
    <property type="component" value="Unassembled WGS sequence"/>
</dbReference>
<evidence type="ECO:0000313" key="2">
    <source>
        <dbReference type="EMBL" id="KAE9382446.1"/>
    </source>
</evidence>
<organism evidence="2 3">
    <name type="scientific">Gymnopus androsaceus JB14</name>
    <dbReference type="NCBI Taxonomy" id="1447944"/>
    <lineage>
        <taxon>Eukaryota</taxon>
        <taxon>Fungi</taxon>
        <taxon>Dikarya</taxon>
        <taxon>Basidiomycota</taxon>
        <taxon>Agaricomycotina</taxon>
        <taxon>Agaricomycetes</taxon>
        <taxon>Agaricomycetidae</taxon>
        <taxon>Agaricales</taxon>
        <taxon>Marasmiineae</taxon>
        <taxon>Omphalotaceae</taxon>
        <taxon>Gymnopus</taxon>
    </lineage>
</organism>
<dbReference type="AlphaFoldDB" id="A0A6A4GAD9"/>
<proteinExistence type="predicted"/>
<feature type="region of interest" description="Disordered" evidence="1">
    <location>
        <begin position="125"/>
        <end position="164"/>
    </location>
</feature>
<evidence type="ECO:0000313" key="3">
    <source>
        <dbReference type="Proteomes" id="UP000799118"/>
    </source>
</evidence>
<reference evidence="2" key="1">
    <citation type="journal article" date="2019" name="Environ. Microbiol.">
        <title>Fungal ecological strategies reflected in gene transcription - a case study of two litter decomposers.</title>
        <authorList>
            <person name="Barbi F."/>
            <person name="Kohler A."/>
            <person name="Barry K."/>
            <person name="Baskaran P."/>
            <person name="Daum C."/>
            <person name="Fauchery L."/>
            <person name="Ihrmark K."/>
            <person name="Kuo A."/>
            <person name="LaButti K."/>
            <person name="Lipzen A."/>
            <person name="Morin E."/>
            <person name="Grigoriev I.V."/>
            <person name="Henrissat B."/>
            <person name="Lindahl B."/>
            <person name="Martin F."/>
        </authorList>
    </citation>
    <scope>NUCLEOTIDE SEQUENCE</scope>
    <source>
        <strain evidence="2">JB14</strain>
    </source>
</reference>
<dbReference type="OrthoDB" id="1920326at2759"/>
<feature type="region of interest" description="Disordered" evidence="1">
    <location>
        <begin position="230"/>
        <end position="259"/>
    </location>
</feature>